<keyword evidence="3" id="KW-1185">Reference proteome</keyword>
<evidence type="ECO:0000313" key="2">
    <source>
        <dbReference type="EMBL" id="EDR09900.1"/>
    </source>
</evidence>
<proteinExistence type="predicted"/>
<dbReference type="RefSeq" id="XP_001879285.1">
    <property type="nucleotide sequence ID" value="XM_001879250.1"/>
</dbReference>
<gene>
    <name evidence="2" type="ORF">LACBIDRAFT_318225</name>
</gene>
<evidence type="ECO:0000313" key="3">
    <source>
        <dbReference type="Proteomes" id="UP000001194"/>
    </source>
</evidence>
<accession>B0D687</accession>
<dbReference type="GeneID" id="6075211"/>
<name>B0D687_LACBS</name>
<evidence type="ECO:0000256" key="1">
    <source>
        <dbReference type="SAM" id="MobiDB-lite"/>
    </source>
</evidence>
<dbReference type="Proteomes" id="UP000001194">
    <property type="component" value="Unassembled WGS sequence"/>
</dbReference>
<dbReference type="KEGG" id="lbc:LACBIDRAFT_318225"/>
<dbReference type="HOGENOM" id="CLU_1713571_0_0_1"/>
<protein>
    <submittedName>
        <fullName evidence="2">Predicted protein</fullName>
    </submittedName>
</protein>
<feature type="region of interest" description="Disordered" evidence="1">
    <location>
        <begin position="37"/>
        <end position="56"/>
    </location>
</feature>
<dbReference type="EMBL" id="DS547098">
    <property type="protein sequence ID" value="EDR09900.1"/>
    <property type="molecule type" value="Genomic_DNA"/>
</dbReference>
<dbReference type="AlphaFoldDB" id="B0D687"/>
<dbReference type="InParanoid" id="B0D687"/>
<reference evidence="2 3" key="1">
    <citation type="journal article" date="2008" name="Nature">
        <title>The genome of Laccaria bicolor provides insights into mycorrhizal symbiosis.</title>
        <authorList>
            <person name="Martin F."/>
            <person name="Aerts A."/>
            <person name="Ahren D."/>
            <person name="Brun A."/>
            <person name="Danchin E.G.J."/>
            <person name="Duchaussoy F."/>
            <person name="Gibon J."/>
            <person name="Kohler A."/>
            <person name="Lindquist E."/>
            <person name="Pereda V."/>
            <person name="Salamov A."/>
            <person name="Shapiro H.J."/>
            <person name="Wuyts J."/>
            <person name="Blaudez D."/>
            <person name="Buee M."/>
            <person name="Brokstein P."/>
            <person name="Canbaeck B."/>
            <person name="Cohen D."/>
            <person name="Courty P.E."/>
            <person name="Coutinho P.M."/>
            <person name="Delaruelle C."/>
            <person name="Detter J.C."/>
            <person name="Deveau A."/>
            <person name="DiFazio S."/>
            <person name="Duplessis S."/>
            <person name="Fraissinet-Tachet L."/>
            <person name="Lucic E."/>
            <person name="Frey-Klett P."/>
            <person name="Fourrey C."/>
            <person name="Feussner I."/>
            <person name="Gay G."/>
            <person name="Grimwood J."/>
            <person name="Hoegger P.J."/>
            <person name="Jain P."/>
            <person name="Kilaru S."/>
            <person name="Labbe J."/>
            <person name="Lin Y.C."/>
            <person name="Legue V."/>
            <person name="Le Tacon F."/>
            <person name="Marmeisse R."/>
            <person name="Melayah D."/>
            <person name="Montanini B."/>
            <person name="Muratet M."/>
            <person name="Nehls U."/>
            <person name="Niculita-Hirzel H."/>
            <person name="Oudot-Le Secq M.P."/>
            <person name="Peter M."/>
            <person name="Quesneville H."/>
            <person name="Rajashekar B."/>
            <person name="Reich M."/>
            <person name="Rouhier N."/>
            <person name="Schmutz J."/>
            <person name="Yin T."/>
            <person name="Chalot M."/>
            <person name="Henrissat B."/>
            <person name="Kuees U."/>
            <person name="Lucas S."/>
            <person name="Van de Peer Y."/>
            <person name="Podila G.K."/>
            <person name="Polle A."/>
            <person name="Pukkila P.J."/>
            <person name="Richardson P.M."/>
            <person name="Rouze P."/>
            <person name="Sanders I.R."/>
            <person name="Stajich J.E."/>
            <person name="Tunlid A."/>
            <person name="Tuskan G."/>
            <person name="Grigoriev I.V."/>
        </authorList>
    </citation>
    <scope>NUCLEOTIDE SEQUENCE [LARGE SCALE GENOMIC DNA]</scope>
    <source>
        <strain evidence="3">S238N-H82 / ATCC MYA-4686</strain>
    </source>
</reference>
<sequence length="153" mass="17824">MLLARTPRLVSIHSSRTKWDPGKARLDSHHPLHRRGWERERDRRGSFLRTGSQQRQEFRGPLARLSHQSQRGEESEVTFLALSTFFVVALSKISPTTPRRSTTPKSLLGAHFWTINIHFRRRRLRVAKKLILITPHGLLARVRANHIIKLKPH</sequence>
<organism evidence="3">
    <name type="scientific">Laccaria bicolor (strain S238N-H82 / ATCC MYA-4686)</name>
    <name type="common">Bicoloured deceiver</name>
    <name type="synonym">Laccaria laccata var. bicolor</name>
    <dbReference type="NCBI Taxonomy" id="486041"/>
    <lineage>
        <taxon>Eukaryota</taxon>
        <taxon>Fungi</taxon>
        <taxon>Dikarya</taxon>
        <taxon>Basidiomycota</taxon>
        <taxon>Agaricomycotina</taxon>
        <taxon>Agaricomycetes</taxon>
        <taxon>Agaricomycetidae</taxon>
        <taxon>Agaricales</taxon>
        <taxon>Agaricineae</taxon>
        <taxon>Hydnangiaceae</taxon>
        <taxon>Laccaria</taxon>
    </lineage>
</organism>